<evidence type="ECO:0000313" key="12">
    <source>
        <dbReference type="Proteomes" id="UP000649617"/>
    </source>
</evidence>
<dbReference type="PANTHER" id="PTHR13416:SF2">
    <property type="entry name" value="TRANSMEMBRANE PROTEIN 43"/>
    <property type="match status" value="1"/>
</dbReference>
<comment type="subcellular location">
    <subcellularLocation>
        <location evidence="1">Endomembrane system</location>
        <topology evidence="1">Multi-pass membrane protein</topology>
    </subcellularLocation>
    <subcellularLocation>
        <location evidence="3">Endoplasmic reticulum membrane</location>
    </subcellularLocation>
    <subcellularLocation>
        <location evidence="2">Nucleus envelope</location>
    </subcellularLocation>
</comment>
<evidence type="ECO:0000313" key="11">
    <source>
        <dbReference type="EMBL" id="CAE7707648.1"/>
    </source>
</evidence>
<gene>
    <name evidence="11" type="ORF">SPIL2461_LOCUS20004</name>
</gene>
<keyword evidence="7 10" id="KW-1133">Transmembrane helix</keyword>
<feature type="transmembrane region" description="Helical" evidence="10">
    <location>
        <begin position="444"/>
        <end position="464"/>
    </location>
</feature>
<keyword evidence="5 10" id="KW-0812">Transmembrane</keyword>
<keyword evidence="6" id="KW-0256">Endoplasmic reticulum</keyword>
<dbReference type="EMBL" id="CAJNIZ010044994">
    <property type="protein sequence ID" value="CAE7707648.1"/>
    <property type="molecule type" value="Genomic_DNA"/>
</dbReference>
<organism evidence="11 12">
    <name type="scientific">Symbiodinium pilosum</name>
    <name type="common">Dinoflagellate</name>
    <dbReference type="NCBI Taxonomy" id="2952"/>
    <lineage>
        <taxon>Eukaryota</taxon>
        <taxon>Sar</taxon>
        <taxon>Alveolata</taxon>
        <taxon>Dinophyceae</taxon>
        <taxon>Suessiales</taxon>
        <taxon>Symbiodiniaceae</taxon>
        <taxon>Symbiodinium</taxon>
    </lineage>
</organism>
<sequence length="487" mass="52685">MGEWNERPGWDGGFNPGGFNPGYFGGDDVEVIQEPGAAGKMSSAFCTMCLGILLFPVSLALLGWNEQHYVCTHKSILYAKKMAEVISCNEQQSFFPEMVVYMACPIHEDSLKIYTPASFGSSGLAQSLTFRSAAGAQVAEMYQCVESSTEEERHKHEKVRVYSYRMEWLRHPVDSSSFSMTGQAQQARQNGCPGFQGNPPWPHDVLPTRETDVAESVRAGPLTISKSLLKGGSSSFAGLTPDLNRPVQLHSFANNFLPIHMLPVGPPRGGFSSITSRTAAIDASGTKIVTCSQPRVGCMQIKYYKNWDASVSLVSKVEGGYTVPMKVPKSWGCSQADFDALSAGSMDLSTFSAKLVDANSTNTWILRVVGLIFTWLSVYCCFQPISAAADIVGDCLGCLPCVGDFLEDMLEGMVDMLLCMVSCATGCSCGLLVIGIVWLLMRPVIGGGLLLVCVVLGICACAIAHQHKANRSPKSVEMKYMEDSDSP</sequence>
<proteinExistence type="inferred from homology"/>
<protein>
    <recommendedName>
        <fullName evidence="13">Transmembrane protein</fullName>
    </recommendedName>
</protein>
<comment type="caution">
    <text evidence="11">The sequence shown here is derived from an EMBL/GenBank/DDBJ whole genome shotgun (WGS) entry which is preliminary data.</text>
</comment>
<evidence type="ECO:0000256" key="6">
    <source>
        <dbReference type="ARBA" id="ARBA00022824"/>
    </source>
</evidence>
<evidence type="ECO:0000256" key="3">
    <source>
        <dbReference type="ARBA" id="ARBA00004586"/>
    </source>
</evidence>
<evidence type="ECO:0000256" key="8">
    <source>
        <dbReference type="ARBA" id="ARBA00023136"/>
    </source>
</evidence>
<comment type="similarity">
    <text evidence="4">Belongs to the TMEM43 family.</text>
</comment>
<evidence type="ECO:0000256" key="5">
    <source>
        <dbReference type="ARBA" id="ARBA00022692"/>
    </source>
</evidence>
<dbReference type="PANTHER" id="PTHR13416">
    <property type="match status" value="1"/>
</dbReference>
<keyword evidence="12" id="KW-1185">Reference proteome</keyword>
<dbReference type="InterPro" id="IPR012430">
    <property type="entry name" value="TMEM43_fam"/>
</dbReference>
<dbReference type="Pfam" id="PF07787">
    <property type="entry name" value="TMEM43"/>
    <property type="match status" value="1"/>
</dbReference>
<feature type="transmembrane region" description="Helical" evidence="10">
    <location>
        <begin position="417"/>
        <end position="438"/>
    </location>
</feature>
<feature type="transmembrane region" description="Helical" evidence="10">
    <location>
        <begin position="364"/>
        <end position="382"/>
    </location>
</feature>
<dbReference type="GO" id="GO:0005637">
    <property type="term" value="C:nuclear inner membrane"/>
    <property type="evidence" value="ECO:0007669"/>
    <property type="project" value="TreeGrafter"/>
</dbReference>
<accession>A0A812X612</accession>
<dbReference type="OrthoDB" id="417359at2759"/>
<keyword evidence="9" id="KW-0539">Nucleus</keyword>
<dbReference type="Proteomes" id="UP000649617">
    <property type="component" value="Unassembled WGS sequence"/>
</dbReference>
<dbReference type="GO" id="GO:0006629">
    <property type="term" value="P:lipid metabolic process"/>
    <property type="evidence" value="ECO:0007669"/>
    <property type="project" value="TreeGrafter"/>
</dbReference>
<reference evidence="11" key="1">
    <citation type="submission" date="2021-02" db="EMBL/GenBank/DDBJ databases">
        <authorList>
            <person name="Dougan E. K."/>
            <person name="Rhodes N."/>
            <person name="Thang M."/>
            <person name="Chan C."/>
        </authorList>
    </citation>
    <scope>NUCLEOTIDE SEQUENCE</scope>
</reference>
<evidence type="ECO:0000256" key="2">
    <source>
        <dbReference type="ARBA" id="ARBA00004259"/>
    </source>
</evidence>
<dbReference type="AlphaFoldDB" id="A0A812X612"/>
<feature type="transmembrane region" description="Helical" evidence="10">
    <location>
        <begin position="44"/>
        <end position="64"/>
    </location>
</feature>
<name>A0A812X612_SYMPI</name>
<evidence type="ECO:0000256" key="4">
    <source>
        <dbReference type="ARBA" id="ARBA00006627"/>
    </source>
</evidence>
<evidence type="ECO:0000256" key="7">
    <source>
        <dbReference type="ARBA" id="ARBA00022989"/>
    </source>
</evidence>
<dbReference type="GO" id="GO:0071763">
    <property type="term" value="P:nuclear membrane organization"/>
    <property type="evidence" value="ECO:0007669"/>
    <property type="project" value="TreeGrafter"/>
</dbReference>
<keyword evidence="8 10" id="KW-0472">Membrane</keyword>
<evidence type="ECO:0008006" key="13">
    <source>
        <dbReference type="Google" id="ProtNLM"/>
    </source>
</evidence>
<dbReference type="GO" id="GO:0005789">
    <property type="term" value="C:endoplasmic reticulum membrane"/>
    <property type="evidence" value="ECO:0007669"/>
    <property type="project" value="UniProtKB-SubCell"/>
</dbReference>
<evidence type="ECO:0000256" key="9">
    <source>
        <dbReference type="ARBA" id="ARBA00023242"/>
    </source>
</evidence>
<evidence type="ECO:0000256" key="10">
    <source>
        <dbReference type="SAM" id="Phobius"/>
    </source>
</evidence>
<evidence type="ECO:0000256" key="1">
    <source>
        <dbReference type="ARBA" id="ARBA00004127"/>
    </source>
</evidence>